<proteinExistence type="predicted"/>
<comment type="caution">
    <text evidence="1">The sequence shown here is derived from an EMBL/GenBank/DDBJ whole genome shotgun (WGS) entry which is preliminary data.</text>
</comment>
<name>A0ABR1ESY4_NECAM</name>
<protein>
    <submittedName>
        <fullName evidence="1">Uncharacterized protein</fullName>
    </submittedName>
</protein>
<reference evidence="1 2" key="1">
    <citation type="submission" date="2023-08" db="EMBL/GenBank/DDBJ databases">
        <title>A Necator americanus chromosomal reference genome.</title>
        <authorList>
            <person name="Ilik V."/>
            <person name="Petrzelkova K.J."/>
            <person name="Pardy F."/>
            <person name="Fuh T."/>
            <person name="Niatou-Singa F.S."/>
            <person name="Gouil Q."/>
            <person name="Baker L."/>
            <person name="Ritchie M.E."/>
            <person name="Jex A.R."/>
            <person name="Gazzola D."/>
            <person name="Li H."/>
            <person name="Toshio Fujiwara R."/>
            <person name="Zhan B."/>
            <person name="Aroian R.V."/>
            <person name="Pafco B."/>
            <person name="Schwarz E.M."/>
        </authorList>
    </citation>
    <scope>NUCLEOTIDE SEQUENCE [LARGE SCALE GENOMIC DNA]</scope>
    <source>
        <strain evidence="1 2">Aroian</strain>
        <tissue evidence="1">Whole animal</tissue>
    </source>
</reference>
<gene>
    <name evidence="1" type="primary">Necator_chrX.g25742</name>
    <name evidence="1" type="ORF">RB195_025576</name>
</gene>
<dbReference type="Proteomes" id="UP001303046">
    <property type="component" value="Unassembled WGS sequence"/>
</dbReference>
<keyword evidence="2" id="KW-1185">Reference proteome</keyword>
<evidence type="ECO:0000313" key="2">
    <source>
        <dbReference type="Proteomes" id="UP001303046"/>
    </source>
</evidence>
<organism evidence="1 2">
    <name type="scientific">Necator americanus</name>
    <name type="common">Human hookworm</name>
    <dbReference type="NCBI Taxonomy" id="51031"/>
    <lineage>
        <taxon>Eukaryota</taxon>
        <taxon>Metazoa</taxon>
        <taxon>Ecdysozoa</taxon>
        <taxon>Nematoda</taxon>
        <taxon>Chromadorea</taxon>
        <taxon>Rhabditida</taxon>
        <taxon>Rhabditina</taxon>
        <taxon>Rhabditomorpha</taxon>
        <taxon>Strongyloidea</taxon>
        <taxon>Ancylostomatidae</taxon>
        <taxon>Bunostominae</taxon>
        <taxon>Necator</taxon>
    </lineage>
</organism>
<dbReference type="EMBL" id="JAVFWL010000006">
    <property type="protein sequence ID" value="KAK6765747.1"/>
    <property type="molecule type" value="Genomic_DNA"/>
</dbReference>
<sequence length="73" mass="8141">MAKLDLLLCCLPTINNRQRSPYQTPYGNNTTMSATSCTHNPSTRTQCTHVVIHPNEARHEGNEYPALPTISMV</sequence>
<accession>A0ABR1ESY4</accession>
<evidence type="ECO:0000313" key="1">
    <source>
        <dbReference type="EMBL" id="KAK6765747.1"/>
    </source>
</evidence>